<evidence type="ECO:0000259" key="3">
    <source>
        <dbReference type="Pfam" id="PF13359"/>
    </source>
</evidence>
<comment type="caution">
    <text evidence="4">The sequence shown here is derived from an EMBL/GenBank/DDBJ whole genome shotgun (WGS) entry which is preliminary data.</text>
</comment>
<accession>A0A6G0WDV9</accession>
<dbReference type="GO" id="GO:0046872">
    <property type="term" value="F:metal ion binding"/>
    <property type="evidence" value="ECO:0007669"/>
    <property type="project" value="UniProtKB-KW"/>
</dbReference>
<evidence type="ECO:0000313" key="5">
    <source>
        <dbReference type="Proteomes" id="UP000481153"/>
    </source>
</evidence>
<evidence type="ECO:0000256" key="1">
    <source>
        <dbReference type="ARBA" id="ARBA00001968"/>
    </source>
</evidence>
<comment type="cofactor">
    <cofactor evidence="1">
        <name>a divalent metal cation</name>
        <dbReference type="ChEBI" id="CHEBI:60240"/>
    </cofactor>
</comment>
<dbReference type="Proteomes" id="UP000481153">
    <property type="component" value="Unassembled WGS sequence"/>
</dbReference>
<feature type="domain" description="DDE Tnp4" evidence="3">
    <location>
        <begin position="196"/>
        <end position="341"/>
    </location>
</feature>
<reference evidence="4 5" key="1">
    <citation type="submission" date="2019-07" db="EMBL/GenBank/DDBJ databases">
        <title>Genomics analysis of Aphanomyces spp. identifies a new class of oomycete effector associated with host adaptation.</title>
        <authorList>
            <person name="Gaulin E."/>
        </authorList>
    </citation>
    <scope>NUCLEOTIDE SEQUENCE [LARGE SCALE GENOMIC DNA]</scope>
    <source>
        <strain evidence="4 5">ATCC 201684</strain>
    </source>
</reference>
<name>A0A6G0WDV9_9STRA</name>
<keyword evidence="2" id="KW-0479">Metal-binding</keyword>
<dbReference type="EMBL" id="VJMJ01000261">
    <property type="protein sequence ID" value="KAF0724854.1"/>
    <property type="molecule type" value="Genomic_DNA"/>
</dbReference>
<evidence type="ECO:0000256" key="2">
    <source>
        <dbReference type="ARBA" id="ARBA00022723"/>
    </source>
</evidence>
<dbReference type="PANTHER" id="PTHR34615:SF1">
    <property type="entry name" value="PX DOMAIN-CONTAINING PROTEIN"/>
    <property type="match status" value="1"/>
</dbReference>
<dbReference type="VEuPathDB" id="FungiDB:AeMF1_020523"/>
<organism evidence="4 5">
    <name type="scientific">Aphanomyces euteiches</name>
    <dbReference type="NCBI Taxonomy" id="100861"/>
    <lineage>
        <taxon>Eukaryota</taxon>
        <taxon>Sar</taxon>
        <taxon>Stramenopiles</taxon>
        <taxon>Oomycota</taxon>
        <taxon>Saprolegniomycetes</taxon>
        <taxon>Saprolegniales</taxon>
        <taxon>Verrucalvaceae</taxon>
        <taxon>Aphanomyces</taxon>
    </lineage>
</organism>
<proteinExistence type="predicted"/>
<gene>
    <name evidence="4" type="ORF">Ae201684_016603</name>
</gene>
<evidence type="ECO:0000313" key="4">
    <source>
        <dbReference type="EMBL" id="KAF0724854.1"/>
    </source>
</evidence>
<keyword evidence="5" id="KW-1185">Reference proteome</keyword>
<dbReference type="InterPro" id="IPR027806">
    <property type="entry name" value="HARBI1_dom"/>
</dbReference>
<sequence length="369" mass="42678">MDINLYAVCRFTRKLSLHNKRKWVQAYIFYVKFVLAAERPVIPDVRFRLSGMSDADAVIQFRFDTSEIQVLACSLRLPNIIITSQRDKCHREEGLCIVLGRLSYPSKFHDMINTFGRSREQMCRIFNFIIGFLFDEWGERLYCPLDVVEKRISSYAAAIRRKGSLVSNVFAFPDGTKFETCRITPNDAFACENGRRPNLQRMIYSGHKRRHCLNYQALTAPDGICVHFWGAIAGSCHDTTMLRESKLLEFFDSHGEIFNGYCIYGDPAYGMSRWIMSGFKGSQLTSEQKMFNSSMSKVRTSVEWNFQILKKLWSFCTFKDQQKIMISSIAKNVAVAMLLTNCHCCIRNGNKISYFFDLPPPSLHEYLKK</sequence>
<dbReference type="AlphaFoldDB" id="A0A6G0WDV9"/>
<protein>
    <recommendedName>
        <fullName evidence="3">DDE Tnp4 domain-containing protein</fullName>
    </recommendedName>
</protein>
<dbReference type="PANTHER" id="PTHR34615">
    <property type="entry name" value="PX DOMAIN-CONTAINING PROTEIN"/>
    <property type="match status" value="1"/>
</dbReference>
<dbReference type="Pfam" id="PF13359">
    <property type="entry name" value="DDE_Tnp_4"/>
    <property type="match status" value="1"/>
</dbReference>